<dbReference type="Proteomes" id="UP001293718">
    <property type="component" value="Unassembled WGS sequence"/>
</dbReference>
<gene>
    <name evidence="3" type="ORF">SM757_31945</name>
</gene>
<sequence>MNMPTQESRDGLAAPHSAGQGSPGFELPTGACDCHMHLFDNRLPFASNAVLVHNDASADDYQRLQRRLGLARNVIVQPSSYGRDHRVLLAGLRALGPAARGIAVIDPDVSDEELSLLQAGGVVGVRFNLVQHGATDESMLEAVAQRIQPMGWHLQLHLHGQDLLRLADRLADLPVPIVLDHFARVHADGALASQISEQVEHLLDLGSAWLKLSAPYIASGDRPGYPLLHPFVQRLLRSHSDRLVWGTDWPHVTEANKPDDARLLDLLARWAPDALLRRRILVDNPCRLYGFAT</sequence>
<dbReference type="Gene3D" id="3.20.20.140">
    <property type="entry name" value="Metal-dependent hydrolases"/>
    <property type="match status" value="1"/>
</dbReference>
<organism evidence="3 4">
    <name type="scientific">Azohydromonas lata</name>
    <dbReference type="NCBI Taxonomy" id="45677"/>
    <lineage>
        <taxon>Bacteria</taxon>
        <taxon>Pseudomonadati</taxon>
        <taxon>Pseudomonadota</taxon>
        <taxon>Betaproteobacteria</taxon>
        <taxon>Burkholderiales</taxon>
        <taxon>Sphaerotilaceae</taxon>
        <taxon>Azohydromonas</taxon>
    </lineage>
</organism>
<dbReference type="SUPFAM" id="SSF51556">
    <property type="entry name" value="Metallo-dependent hydrolases"/>
    <property type="match status" value="1"/>
</dbReference>
<comment type="caution">
    <text evidence="3">The sequence shown here is derived from an EMBL/GenBank/DDBJ whole genome shotgun (WGS) entry which is preliminary data.</text>
</comment>
<accession>A0ABU5IQM6</accession>
<evidence type="ECO:0000256" key="1">
    <source>
        <dbReference type="SAM" id="MobiDB-lite"/>
    </source>
</evidence>
<feature type="region of interest" description="Disordered" evidence="1">
    <location>
        <begin position="1"/>
        <end position="24"/>
    </location>
</feature>
<dbReference type="EMBL" id="JAXOJX010000101">
    <property type="protein sequence ID" value="MDZ5461196.1"/>
    <property type="molecule type" value="Genomic_DNA"/>
</dbReference>
<dbReference type="PANTHER" id="PTHR35563:SF2">
    <property type="entry name" value="BARREL METAL-DEPENDENT HYDROLASE, PUTATIVE (AFU_ORTHOLOGUE AFUA_1G16240)-RELATED"/>
    <property type="match status" value="1"/>
</dbReference>
<evidence type="ECO:0000313" key="4">
    <source>
        <dbReference type="Proteomes" id="UP001293718"/>
    </source>
</evidence>
<dbReference type="PANTHER" id="PTHR35563">
    <property type="entry name" value="BARREL METAL-DEPENDENT HYDROLASE, PUTATIVE (AFU_ORTHOLOGUE AFUA_1G16240)-RELATED"/>
    <property type="match status" value="1"/>
</dbReference>
<protein>
    <submittedName>
        <fullName evidence="3">Amidohydrolase family protein</fullName>
    </submittedName>
</protein>
<dbReference type="InterPro" id="IPR032466">
    <property type="entry name" value="Metal_Hydrolase"/>
</dbReference>
<name>A0ABU5IQM6_9BURK</name>
<evidence type="ECO:0000259" key="2">
    <source>
        <dbReference type="Pfam" id="PF04909"/>
    </source>
</evidence>
<feature type="domain" description="Amidohydrolase-related" evidence="2">
    <location>
        <begin position="32"/>
        <end position="291"/>
    </location>
</feature>
<dbReference type="Pfam" id="PF04909">
    <property type="entry name" value="Amidohydro_2"/>
    <property type="match status" value="1"/>
</dbReference>
<dbReference type="InterPro" id="IPR052358">
    <property type="entry name" value="Aro_Compnd_Degr_Hydrolases"/>
</dbReference>
<reference evidence="3 4" key="1">
    <citation type="submission" date="2023-11" db="EMBL/GenBank/DDBJ databases">
        <title>Draft genome of Azohydromonas lata strain H1 (DSM1123), a polyhydroxyalkanoate producer.</title>
        <authorList>
            <person name="Traversa D."/>
            <person name="D'Addabbo P."/>
            <person name="Pazzani C."/>
            <person name="Manzari C."/>
            <person name="Chiara M."/>
            <person name="Scrascia M."/>
        </authorList>
    </citation>
    <scope>NUCLEOTIDE SEQUENCE [LARGE SCALE GENOMIC DNA]</scope>
    <source>
        <strain evidence="3 4">H1</strain>
    </source>
</reference>
<proteinExistence type="predicted"/>
<keyword evidence="4" id="KW-1185">Reference proteome</keyword>
<dbReference type="InterPro" id="IPR006680">
    <property type="entry name" value="Amidohydro-rel"/>
</dbReference>
<evidence type="ECO:0000313" key="3">
    <source>
        <dbReference type="EMBL" id="MDZ5461196.1"/>
    </source>
</evidence>
<dbReference type="RefSeq" id="WP_322468434.1">
    <property type="nucleotide sequence ID" value="NZ_JAXOJX010000101.1"/>
</dbReference>